<evidence type="ECO:0000256" key="4">
    <source>
        <dbReference type="ARBA" id="ARBA00011233"/>
    </source>
</evidence>
<comment type="pathway">
    <text evidence="3">Cofactor biosynthesis; riboflavin biosynthesis; riboflavin from 2-hydroxy-3-oxobutyl phosphate and 5-amino-6-(D-ribitylamino)uracil: step 2/2.</text>
</comment>
<evidence type="ECO:0000256" key="8">
    <source>
        <dbReference type="ARBA" id="ARBA00022679"/>
    </source>
</evidence>
<dbReference type="OrthoDB" id="9788537at2"/>
<feature type="domain" description="Lumazine-binding" evidence="12">
    <location>
        <begin position="1"/>
        <end position="97"/>
    </location>
</feature>
<gene>
    <name evidence="13" type="ORF">NB231_10108</name>
</gene>
<organism evidence="13 14">
    <name type="scientific">Nitrococcus mobilis Nb-231</name>
    <dbReference type="NCBI Taxonomy" id="314278"/>
    <lineage>
        <taxon>Bacteria</taxon>
        <taxon>Pseudomonadati</taxon>
        <taxon>Pseudomonadota</taxon>
        <taxon>Gammaproteobacteria</taxon>
        <taxon>Chromatiales</taxon>
        <taxon>Ectothiorhodospiraceae</taxon>
        <taxon>Nitrococcus</taxon>
    </lineage>
</organism>
<dbReference type="HOGENOM" id="CLU_034388_2_0_6"/>
<evidence type="ECO:0000256" key="2">
    <source>
        <dbReference type="ARBA" id="ARBA00002803"/>
    </source>
</evidence>
<evidence type="ECO:0000313" key="14">
    <source>
        <dbReference type="Proteomes" id="UP000003374"/>
    </source>
</evidence>
<feature type="domain" description="Lumazine-binding" evidence="12">
    <location>
        <begin position="98"/>
        <end position="194"/>
    </location>
</feature>
<dbReference type="PANTHER" id="PTHR21098">
    <property type="entry name" value="RIBOFLAVIN SYNTHASE ALPHA CHAIN"/>
    <property type="match status" value="1"/>
</dbReference>
<dbReference type="Gene3D" id="2.40.30.20">
    <property type="match status" value="2"/>
</dbReference>
<keyword evidence="14" id="KW-1185">Reference proteome</keyword>
<dbReference type="SUPFAM" id="SSF63380">
    <property type="entry name" value="Riboflavin synthase domain-like"/>
    <property type="match status" value="2"/>
</dbReference>
<evidence type="ECO:0000256" key="6">
    <source>
        <dbReference type="ARBA" id="ARBA00013950"/>
    </source>
</evidence>
<dbReference type="InterPro" id="IPR017938">
    <property type="entry name" value="Riboflavin_synthase-like_b-brl"/>
</dbReference>
<dbReference type="InterPro" id="IPR023366">
    <property type="entry name" value="ATP_synth_asu-like_sf"/>
</dbReference>
<dbReference type="Pfam" id="PF00677">
    <property type="entry name" value="Lum_binding"/>
    <property type="match status" value="2"/>
</dbReference>
<feature type="repeat" description="Lumazine-binding" evidence="11">
    <location>
        <begin position="98"/>
        <end position="194"/>
    </location>
</feature>
<dbReference type="FunFam" id="2.40.30.20:FF:000004">
    <property type="entry name" value="Riboflavin synthase, alpha subunit"/>
    <property type="match status" value="1"/>
</dbReference>
<comment type="catalytic activity">
    <reaction evidence="1">
        <text>2 6,7-dimethyl-8-(1-D-ribityl)lumazine + H(+) = 5-amino-6-(D-ribitylamino)uracil + riboflavin</text>
        <dbReference type="Rhea" id="RHEA:20772"/>
        <dbReference type="ChEBI" id="CHEBI:15378"/>
        <dbReference type="ChEBI" id="CHEBI:15934"/>
        <dbReference type="ChEBI" id="CHEBI:57986"/>
        <dbReference type="ChEBI" id="CHEBI:58201"/>
        <dbReference type="EC" id="2.5.1.9"/>
    </reaction>
</comment>
<comment type="function">
    <text evidence="2">Catalyzes the dismutation of two molecules of 6,7-dimethyl-8-ribityllumazine, resulting in the formation of riboflavin and 5-amino-6-(D-ribitylamino)uracil.</text>
</comment>
<dbReference type="RefSeq" id="WP_005002154.1">
    <property type="nucleotide sequence ID" value="NZ_CH672427.1"/>
</dbReference>
<dbReference type="EC" id="2.5.1.9" evidence="5 10"/>
<keyword evidence="8" id="KW-0808">Transferase</keyword>
<sequence>MFTGIVQAVGTVRQASPYGQDRRLLIEPGDLDSNGLQPGDSLAVDGCCLTLVSKAADGFVVDVSAETLSRTTLGDLTAGNQVNLEPALTLSSALGGHLVSGHVDGVAELLWRSPAGRCERWCLRGPQRLARYIAEKGSICLAGVSLTVNAVAGAEFEVALVPHTLQVTTLGTRRPGECMNLEIDLVARYLERLMLSAAVPPADYER</sequence>
<evidence type="ECO:0000256" key="3">
    <source>
        <dbReference type="ARBA" id="ARBA00004887"/>
    </source>
</evidence>
<evidence type="ECO:0000256" key="10">
    <source>
        <dbReference type="NCBIfam" id="TIGR00187"/>
    </source>
</evidence>
<name>A4BNJ9_9GAMM</name>
<dbReference type="FunFam" id="2.40.30.20:FF:000003">
    <property type="entry name" value="Riboflavin synthase, alpha subunit"/>
    <property type="match status" value="1"/>
</dbReference>
<proteinExistence type="predicted"/>
<dbReference type="eggNOG" id="COG0307">
    <property type="taxonomic scope" value="Bacteria"/>
</dbReference>
<evidence type="ECO:0000256" key="5">
    <source>
        <dbReference type="ARBA" id="ARBA00012827"/>
    </source>
</evidence>
<comment type="subunit">
    <text evidence="4">Homotrimer.</text>
</comment>
<feature type="repeat" description="Lumazine-binding" evidence="11">
    <location>
        <begin position="1"/>
        <end position="97"/>
    </location>
</feature>
<dbReference type="Proteomes" id="UP000003374">
    <property type="component" value="Unassembled WGS sequence"/>
</dbReference>
<dbReference type="NCBIfam" id="NF006767">
    <property type="entry name" value="PRK09289.1"/>
    <property type="match status" value="1"/>
</dbReference>
<evidence type="ECO:0000256" key="9">
    <source>
        <dbReference type="ARBA" id="ARBA00022737"/>
    </source>
</evidence>
<dbReference type="CDD" id="cd00402">
    <property type="entry name" value="Riboflavin_synthase_like"/>
    <property type="match status" value="1"/>
</dbReference>
<evidence type="ECO:0000313" key="13">
    <source>
        <dbReference type="EMBL" id="EAR22798.1"/>
    </source>
</evidence>
<comment type="caution">
    <text evidence="13">The sequence shown here is derived from an EMBL/GenBank/DDBJ whole genome shotgun (WGS) entry which is preliminary data.</text>
</comment>
<evidence type="ECO:0000256" key="11">
    <source>
        <dbReference type="PROSITE-ProRule" id="PRU00524"/>
    </source>
</evidence>
<reference evidence="13 14" key="1">
    <citation type="submission" date="2006-02" db="EMBL/GenBank/DDBJ databases">
        <authorList>
            <person name="Waterbury J."/>
            <person name="Ferriera S."/>
            <person name="Johnson J."/>
            <person name="Kravitz S."/>
            <person name="Halpern A."/>
            <person name="Remington K."/>
            <person name="Beeson K."/>
            <person name="Tran B."/>
            <person name="Rogers Y.-H."/>
            <person name="Friedman R."/>
            <person name="Venter J.C."/>
        </authorList>
    </citation>
    <scope>NUCLEOTIDE SEQUENCE [LARGE SCALE GENOMIC DNA]</scope>
    <source>
        <strain evidence="13 14">Nb-231</strain>
    </source>
</reference>
<dbReference type="AlphaFoldDB" id="A4BNJ9"/>
<protein>
    <recommendedName>
        <fullName evidence="6 10">Riboflavin synthase</fullName>
        <ecNumber evidence="5 10">2.5.1.9</ecNumber>
    </recommendedName>
</protein>
<dbReference type="GO" id="GO:0004746">
    <property type="term" value="F:riboflavin synthase activity"/>
    <property type="evidence" value="ECO:0007669"/>
    <property type="project" value="UniProtKB-UniRule"/>
</dbReference>
<dbReference type="InterPro" id="IPR001783">
    <property type="entry name" value="Lumazine-bd"/>
</dbReference>
<evidence type="ECO:0000256" key="7">
    <source>
        <dbReference type="ARBA" id="ARBA00022619"/>
    </source>
</evidence>
<dbReference type="PROSITE" id="PS51177">
    <property type="entry name" value="LUMAZINE_BIND"/>
    <property type="match status" value="2"/>
</dbReference>
<dbReference type="STRING" id="314278.NB231_10108"/>
<dbReference type="NCBIfam" id="TIGR00187">
    <property type="entry name" value="ribE"/>
    <property type="match status" value="1"/>
</dbReference>
<keyword evidence="9" id="KW-0677">Repeat</keyword>
<keyword evidence="7" id="KW-0686">Riboflavin biosynthesis</keyword>
<dbReference type="InterPro" id="IPR026017">
    <property type="entry name" value="Lumazine-bd_dom"/>
</dbReference>
<accession>A4BNJ9</accession>
<dbReference type="EMBL" id="AAOF01000002">
    <property type="protein sequence ID" value="EAR22798.1"/>
    <property type="molecule type" value="Genomic_DNA"/>
</dbReference>
<dbReference type="PIRSF" id="PIRSF000498">
    <property type="entry name" value="Riboflavin_syn_A"/>
    <property type="match status" value="1"/>
</dbReference>
<dbReference type="PANTHER" id="PTHR21098:SF12">
    <property type="entry name" value="RIBOFLAVIN SYNTHASE"/>
    <property type="match status" value="1"/>
</dbReference>
<evidence type="ECO:0000259" key="12">
    <source>
        <dbReference type="PROSITE" id="PS51177"/>
    </source>
</evidence>
<dbReference type="GO" id="GO:0009231">
    <property type="term" value="P:riboflavin biosynthetic process"/>
    <property type="evidence" value="ECO:0007669"/>
    <property type="project" value="UniProtKB-KW"/>
</dbReference>
<evidence type="ECO:0000256" key="1">
    <source>
        <dbReference type="ARBA" id="ARBA00000968"/>
    </source>
</evidence>